<accession>A0AAE1BH73</accession>
<protein>
    <submittedName>
        <fullName evidence="2">Uncharacterized protein</fullName>
    </submittedName>
</protein>
<dbReference type="EMBL" id="JAWQEG010009324">
    <property type="protein sequence ID" value="KAK3848830.1"/>
    <property type="molecule type" value="Genomic_DNA"/>
</dbReference>
<sequence>MRGRRKERAGGGKGGEGKRTGVVRGWRREGGLGGEGREGIGGGLWKGAWEVEGRDRGRWVGGRGRSFCSLRLVSSPSAPPSPLVAHQEGFRGALLSCNRLLFPVTARLRLAVIGLAGEKSGCNCEGRDGERVDVMARALWVFDKTWPSRRVSQELFKMFVSIATGVVADLGSRTRVPVS</sequence>
<comment type="caution">
    <text evidence="2">The sequence shown here is derived from an EMBL/GenBank/DDBJ whole genome shotgun (WGS) entry which is preliminary data.</text>
</comment>
<feature type="compositionally biased region" description="Basic and acidic residues" evidence="1">
    <location>
        <begin position="26"/>
        <end position="38"/>
    </location>
</feature>
<organism evidence="2 3">
    <name type="scientific">Petrolisthes cinctipes</name>
    <name type="common">Flat porcelain crab</name>
    <dbReference type="NCBI Taxonomy" id="88211"/>
    <lineage>
        <taxon>Eukaryota</taxon>
        <taxon>Metazoa</taxon>
        <taxon>Ecdysozoa</taxon>
        <taxon>Arthropoda</taxon>
        <taxon>Crustacea</taxon>
        <taxon>Multicrustacea</taxon>
        <taxon>Malacostraca</taxon>
        <taxon>Eumalacostraca</taxon>
        <taxon>Eucarida</taxon>
        <taxon>Decapoda</taxon>
        <taxon>Pleocyemata</taxon>
        <taxon>Anomura</taxon>
        <taxon>Galatheoidea</taxon>
        <taxon>Porcellanidae</taxon>
        <taxon>Petrolisthes</taxon>
    </lineage>
</organism>
<name>A0AAE1BH73_PETCI</name>
<keyword evidence="3" id="KW-1185">Reference proteome</keyword>
<evidence type="ECO:0000313" key="2">
    <source>
        <dbReference type="EMBL" id="KAK3848830.1"/>
    </source>
</evidence>
<evidence type="ECO:0000313" key="3">
    <source>
        <dbReference type="Proteomes" id="UP001286313"/>
    </source>
</evidence>
<gene>
    <name evidence="2" type="ORF">Pcinc_044395</name>
</gene>
<evidence type="ECO:0000256" key="1">
    <source>
        <dbReference type="SAM" id="MobiDB-lite"/>
    </source>
</evidence>
<proteinExistence type="predicted"/>
<feature type="region of interest" description="Disordered" evidence="1">
    <location>
        <begin position="1"/>
        <end position="38"/>
    </location>
</feature>
<dbReference type="AlphaFoldDB" id="A0AAE1BH73"/>
<reference evidence="2" key="1">
    <citation type="submission" date="2023-10" db="EMBL/GenBank/DDBJ databases">
        <title>Genome assemblies of two species of porcelain crab, Petrolisthes cinctipes and Petrolisthes manimaculis (Anomura: Porcellanidae).</title>
        <authorList>
            <person name="Angst P."/>
        </authorList>
    </citation>
    <scope>NUCLEOTIDE SEQUENCE</scope>
    <source>
        <strain evidence="2">PB745_01</strain>
        <tissue evidence="2">Gill</tissue>
    </source>
</reference>
<dbReference type="Proteomes" id="UP001286313">
    <property type="component" value="Unassembled WGS sequence"/>
</dbReference>